<reference evidence="1 2" key="1">
    <citation type="submission" date="2019-11" db="EMBL/GenBank/DDBJ databases">
        <title>Whole genome sequence of Oryza granulata.</title>
        <authorList>
            <person name="Li W."/>
        </authorList>
    </citation>
    <scope>NUCLEOTIDE SEQUENCE [LARGE SCALE GENOMIC DNA]</scope>
    <source>
        <strain evidence="2">cv. Menghai</strain>
        <tissue evidence="1">Leaf</tissue>
    </source>
</reference>
<accession>A0A6G1EC43</accession>
<dbReference type="EMBL" id="SPHZ02000004">
    <property type="protein sequence ID" value="KAF0922360.1"/>
    <property type="molecule type" value="Genomic_DNA"/>
</dbReference>
<gene>
    <name evidence="1" type="ORF">E2562_032601</name>
</gene>
<keyword evidence="2" id="KW-1185">Reference proteome</keyword>
<evidence type="ECO:0000313" key="1">
    <source>
        <dbReference type="EMBL" id="KAF0922360.1"/>
    </source>
</evidence>
<name>A0A6G1EC43_9ORYZ</name>
<dbReference type="AlphaFoldDB" id="A0A6G1EC43"/>
<dbReference type="Proteomes" id="UP000479710">
    <property type="component" value="Unassembled WGS sequence"/>
</dbReference>
<evidence type="ECO:0000313" key="2">
    <source>
        <dbReference type="Proteomes" id="UP000479710"/>
    </source>
</evidence>
<sequence length="105" mass="11531">MQRGCGYLARRRHLAELLGRDGNAMAQRTVLRHGKTGLRCAKKRGGDRVRRCTKPGDGMCGSCILGGSPREDGDGTVLAEFLGLNARGRLGLDWLQIELMVDDEY</sequence>
<protein>
    <submittedName>
        <fullName evidence="1">Uncharacterized protein</fullName>
    </submittedName>
</protein>
<comment type="caution">
    <text evidence="1">The sequence shown here is derived from an EMBL/GenBank/DDBJ whole genome shotgun (WGS) entry which is preliminary data.</text>
</comment>
<organism evidence="1 2">
    <name type="scientific">Oryza meyeriana var. granulata</name>
    <dbReference type="NCBI Taxonomy" id="110450"/>
    <lineage>
        <taxon>Eukaryota</taxon>
        <taxon>Viridiplantae</taxon>
        <taxon>Streptophyta</taxon>
        <taxon>Embryophyta</taxon>
        <taxon>Tracheophyta</taxon>
        <taxon>Spermatophyta</taxon>
        <taxon>Magnoliopsida</taxon>
        <taxon>Liliopsida</taxon>
        <taxon>Poales</taxon>
        <taxon>Poaceae</taxon>
        <taxon>BOP clade</taxon>
        <taxon>Oryzoideae</taxon>
        <taxon>Oryzeae</taxon>
        <taxon>Oryzinae</taxon>
        <taxon>Oryza</taxon>
        <taxon>Oryza meyeriana</taxon>
    </lineage>
</organism>
<proteinExistence type="predicted"/>